<gene>
    <name evidence="3" type="primary">yaiO</name>
    <name evidence="3" type="ORF">IMZ28_09095</name>
</gene>
<accession>A0A7M1S2M8</accession>
<organism evidence="3 4">
    <name type="scientific">Sulfurovum indicum</name>
    <dbReference type="NCBI Taxonomy" id="2779528"/>
    <lineage>
        <taxon>Bacteria</taxon>
        <taxon>Pseudomonadati</taxon>
        <taxon>Campylobacterota</taxon>
        <taxon>Epsilonproteobacteria</taxon>
        <taxon>Campylobacterales</taxon>
        <taxon>Sulfurovaceae</taxon>
        <taxon>Sulfurovum</taxon>
    </lineage>
</organism>
<sequence length="302" mass="34802">MEKAVKKSFISRGMRLAVCIAAASISAEAFQGDSLYRNAVEVQRSTLAEELSTQKDIEEINFGFPNDRLEVDISYDYLDPYSIYEDWTALNFRYYDKISNDLTLLYQGSAITRVEGNGFLGAVGAYKGWMERFYTYTQISAGTDSIYLPSFRIDHEFNYLFGEKKNIVGLVGLAYINQHDEHEDFIGSLGVTYYSADYNIGYRIFFNRSDPGSINSTSHIISLGVGHEKDQWVYVDVAFGNPSYLSTITPDYQQIEQNTVAVYLKYRKWLDEDSGFYAETGYFNLENEYDKYNFRIGYFQEF</sequence>
<evidence type="ECO:0000256" key="1">
    <source>
        <dbReference type="SAM" id="SignalP"/>
    </source>
</evidence>
<evidence type="ECO:0000313" key="3">
    <source>
        <dbReference type="EMBL" id="QOR61586.1"/>
    </source>
</evidence>
<feature type="signal peptide" evidence="1">
    <location>
        <begin position="1"/>
        <end position="29"/>
    </location>
</feature>
<dbReference type="KEGG" id="sinu:IMZ28_09095"/>
<keyword evidence="1" id="KW-0732">Signal</keyword>
<dbReference type="EMBL" id="CP063164">
    <property type="protein sequence ID" value="QOR61586.1"/>
    <property type="molecule type" value="Genomic_DNA"/>
</dbReference>
<evidence type="ECO:0000259" key="2">
    <source>
        <dbReference type="Pfam" id="PF19413"/>
    </source>
</evidence>
<dbReference type="Pfam" id="PF19413">
    <property type="entry name" value="YaiO"/>
    <property type="match status" value="1"/>
</dbReference>
<proteinExistence type="predicted"/>
<dbReference type="InterPro" id="IPR030887">
    <property type="entry name" value="Beta-barrel_YaiO"/>
</dbReference>
<protein>
    <submittedName>
        <fullName evidence="3">YaiO family outer membrane beta-barrel protein</fullName>
    </submittedName>
</protein>
<evidence type="ECO:0000313" key="4">
    <source>
        <dbReference type="Proteomes" id="UP000595074"/>
    </source>
</evidence>
<dbReference type="AlphaFoldDB" id="A0A7M1S2M8"/>
<dbReference type="Proteomes" id="UP000595074">
    <property type="component" value="Chromosome"/>
</dbReference>
<feature type="chain" id="PRO_5029538162" evidence="1">
    <location>
        <begin position="30"/>
        <end position="302"/>
    </location>
</feature>
<feature type="domain" description="YaiO beta-barrel" evidence="2">
    <location>
        <begin position="67"/>
        <end position="244"/>
    </location>
</feature>
<reference evidence="3 4" key="1">
    <citation type="submission" date="2020-10" db="EMBL/GenBank/DDBJ databases">
        <title>The genome of sulfurovum sp.</title>
        <authorList>
            <person name="Xie S."/>
            <person name="Shao Z."/>
            <person name="Jiang L."/>
        </authorList>
    </citation>
    <scope>NUCLEOTIDE SEQUENCE [LARGE SCALE GENOMIC DNA]</scope>
    <source>
        <strain evidence="3 4">ST-419</strain>
    </source>
</reference>
<dbReference type="NCBIfam" id="TIGR04390">
    <property type="entry name" value="OMP_YaiO_dom"/>
    <property type="match status" value="1"/>
</dbReference>
<name>A0A7M1S2M8_9BACT</name>
<dbReference type="RefSeq" id="WP_197548294.1">
    <property type="nucleotide sequence ID" value="NZ_CP063164.1"/>
</dbReference>
<keyword evidence="4" id="KW-1185">Reference proteome</keyword>